<protein>
    <submittedName>
        <fullName evidence="2">Uncharacterized protein</fullName>
    </submittedName>
</protein>
<feature type="compositionally biased region" description="Low complexity" evidence="1">
    <location>
        <begin position="27"/>
        <end position="39"/>
    </location>
</feature>
<feature type="compositionally biased region" description="Polar residues" evidence="1">
    <location>
        <begin position="55"/>
        <end position="77"/>
    </location>
</feature>
<reference evidence="2 3" key="1">
    <citation type="submission" date="2015-01" db="EMBL/GenBank/DDBJ databases">
        <title>The Genome Sequence of Exophiala sideris CBS121828.</title>
        <authorList>
            <consortium name="The Broad Institute Genomics Platform"/>
            <person name="Cuomo C."/>
            <person name="de Hoog S."/>
            <person name="Gorbushina A."/>
            <person name="Stielow B."/>
            <person name="Teixiera M."/>
            <person name="Abouelleil A."/>
            <person name="Chapman S.B."/>
            <person name="Priest M."/>
            <person name="Young S.K."/>
            <person name="Wortman J."/>
            <person name="Nusbaum C."/>
            <person name="Birren B."/>
        </authorList>
    </citation>
    <scope>NUCLEOTIDE SEQUENCE [LARGE SCALE GENOMIC DNA]</scope>
    <source>
        <strain evidence="2 3">CBS 121828</strain>
    </source>
</reference>
<evidence type="ECO:0000313" key="3">
    <source>
        <dbReference type="Proteomes" id="UP000053599"/>
    </source>
</evidence>
<accession>A0A0D1VPM0</accession>
<feature type="region of interest" description="Disordered" evidence="1">
    <location>
        <begin position="1"/>
        <end position="124"/>
    </location>
</feature>
<gene>
    <name evidence="2" type="ORF">PV11_09787</name>
</gene>
<sequence>MTDQKDPPSPPPQRRRRSSFIEMFNRPQSTSAVSSSPPSTTVPPNPTPSQHRRGTSISGLGLTTNSSSQPSPFTAFQRQRRASIATSSTSSSPDFKNSFGDEPAVLEEDDSIQGAANPPSPSFARRVSFGAQALRDVKLGSSPGTAGGGRRPSSSLFTLVENSENTTPLRQETSGTAKTAGKSRGQSFHSPLRCAHRHLCSILYRQAYTDYSQKGSTGQRLSVTDPDARHRFLPVIPSPKEPTGHVQRVSPIPNHPKKSQNPLSPFQLQSG</sequence>
<dbReference type="Proteomes" id="UP000053599">
    <property type="component" value="Unassembled WGS sequence"/>
</dbReference>
<feature type="compositionally biased region" description="Polar residues" evidence="1">
    <location>
        <begin position="259"/>
        <end position="271"/>
    </location>
</feature>
<feature type="compositionally biased region" description="Low complexity" evidence="1">
    <location>
        <begin position="82"/>
        <end position="92"/>
    </location>
</feature>
<dbReference type="OrthoDB" id="5384020at2759"/>
<dbReference type="EMBL" id="KN846954">
    <property type="protein sequence ID" value="KIV78020.1"/>
    <property type="molecule type" value="Genomic_DNA"/>
</dbReference>
<feature type="region of interest" description="Disordered" evidence="1">
    <location>
        <begin position="162"/>
        <end position="189"/>
    </location>
</feature>
<feature type="compositionally biased region" description="Polar residues" evidence="1">
    <location>
        <begin position="162"/>
        <end position="177"/>
    </location>
</feature>
<name>A0A0D1VPM0_9EURO</name>
<evidence type="ECO:0000313" key="2">
    <source>
        <dbReference type="EMBL" id="KIV78020.1"/>
    </source>
</evidence>
<feature type="region of interest" description="Disordered" evidence="1">
    <location>
        <begin position="231"/>
        <end position="271"/>
    </location>
</feature>
<proteinExistence type="predicted"/>
<dbReference type="AlphaFoldDB" id="A0A0D1VPM0"/>
<organism evidence="2 3">
    <name type="scientific">Exophiala sideris</name>
    <dbReference type="NCBI Taxonomy" id="1016849"/>
    <lineage>
        <taxon>Eukaryota</taxon>
        <taxon>Fungi</taxon>
        <taxon>Dikarya</taxon>
        <taxon>Ascomycota</taxon>
        <taxon>Pezizomycotina</taxon>
        <taxon>Eurotiomycetes</taxon>
        <taxon>Chaetothyriomycetidae</taxon>
        <taxon>Chaetothyriales</taxon>
        <taxon>Herpotrichiellaceae</taxon>
        <taxon>Exophiala</taxon>
    </lineage>
</organism>
<evidence type="ECO:0000256" key="1">
    <source>
        <dbReference type="SAM" id="MobiDB-lite"/>
    </source>
</evidence>